<protein>
    <submittedName>
        <fullName evidence="2">Uncharacterized protein</fullName>
    </submittedName>
</protein>
<dbReference type="Proteomes" id="UP001215598">
    <property type="component" value="Unassembled WGS sequence"/>
</dbReference>
<gene>
    <name evidence="2" type="ORF">B0H16DRAFT_1481340</name>
</gene>
<keyword evidence="3" id="KW-1185">Reference proteome</keyword>
<evidence type="ECO:0000313" key="2">
    <source>
        <dbReference type="EMBL" id="KAJ7708529.1"/>
    </source>
</evidence>
<feature type="region of interest" description="Disordered" evidence="1">
    <location>
        <begin position="52"/>
        <end position="83"/>
    </location>
</feature>
<name>A0AAD7GZ49_9AGAR</name>
<reference evidence="2" key="1">
    <citation type="submission" date="2023-03" db="EMBL/GenBank/DDBJ databases">
        <title>Massive genome expansion in bonnet fungi (Mycena s.s.) driven by repeated elements and novel gene families across ecological guilds.</title>
        <authorList>
            <consortium name="Lawrence Berkeley National Laboratory"/>
            <person name="Harder C.B."/>
            <person name="Miyauchi S."/>
            <person name="Viragh M."/>
            <person name="Kuo A."/>
            <person name="Thoen E."/>
            <person name="Andreopoulos B."/>
            <person name="Lu D."/>
            <person name="Skrede I."/>
            <person name="Drula E."/>
            <person name="Henrissat B."/>
            <person name="Morin E."/>
            <person name="Kohler A."/>
            <person name="Barry K."/>
            <person name="LaButti K."/>
            <person name="Morin E."/>
            <person name="Salamov A."/>
            <person name="Lipzen A."/>
            <person name="Mereny Z."/>
            <person name="Hegedus B."/>
            <person name="Baldrian P."/>
            <person name="Stursova M."/>
            <person name="Weitz H."/>
            <person name="Taylor A."/>
            <person name="Grigoriev I.V."/>
            <person name="Nagy L.G."/>
            <person name="Martin F."/>
            <person name="Kauserud H."/>
        </authorList>
    </citation>
    <scope>NUCLEOTIDE SEQUENCE</scope>
    <source>
        <strain evidence="2">CBHHK182m</strain>
    </source>
</reference>
<dbReference type="EMBL" id="JARKIB010000433">
    <property type="protein sequence ID" value="KAJ7708529.1"/>
    <property type="molecule type" value="Genomic_DNA"/>
</dbReference>
<sequence length="359" mass="39192">MANDITMIPDDWDLEKTDFLSSQEISDRRKRQFYMACPLNFVPILPSKNFSPSALPDTERAAQCSESPPTTASQGKRDDPSTGERNLRACALVSHAGTPRAQKNLFATIDCRNLQQSNRLFTLISQCPTIAAYITTLEWGLTATALKVSGAEEFGDLSALLQGLPALQRVELSVFPGEQLETLELHSRTFPSVLLFSLCEVITIMSAGGHLETLALPTCNVLSSEPASLPCELKSVGLLTLFGCSFTSKILQLMTATAITVLRVDAAWNRRQHLVVFRHNGLQLAIQTVEISVDSGEESYIPVLEGLLVFPTVQLDITTTAEEDAIQILGHSLEHSLSSVVEPSDSRLHLNIHSSSSNN</sequence>
<accession>A0AAD7GZ49</accession>
<proteinExistence type="predicted"/>
<evidence type="ECO:0000313" key="3">
    <source>
        <dbReference type="Proteomes" id="UP001215598"/>
    </source>
</evidence>
<organism evidence="2 3">
    <name type="scientific">Mycena metata</name>
    <dbReference type="NCBI Taxonomy" id="1033252"/>
    <lineage>
        <taxon>Eukaryota</taxon>
        <taxon>Fungi</taxon>
        <taxon>Dikarya</taxon>
        <taxon>Basidiomycota</taxon>
        <taxon>Agaricomycotina</taxon>
        <taxon>Agaricomycetes</taxon>
        <taxon>Agaricomycetidae</taxon>
        <taxon>Agaricales</taxon>
        <taxon>Marasmiineae</taxon>
        <taxon>Mycenaceae</taxon>
        <taxon>Mycena</taxon>
    </lineage>
</organism>
<comment type="caution">
    <text evidence="2">The sequence shown here is derived from an EMBL/GenBank/DDBJ whole genome shotgun (WGS) entry which is preliminary data.</text>
</comment>
<dbReference type="AlphaFoldDB" id="A0AAD7GZ49"/>
<evidence type="ECO:0000256" key="1">
    <source>
        <dbReference type="SAM" id="MobiDB-lite"/>
    </source>
</evidence>
<feature type="compositionally biased region" description="Polar residues" evidence="1">
    <location>
        <begin position="64"/>
        <end position="74"/>
    </location>
</feature>